<feature type="domain" description="Tyr recombinase" evidence="7">
    <location>
        <begin position="135"/>
        <end position="326"/>
    </location>
</feature>
<dbReference type="Gene3D" id="1.10.150.130">
    <property type="match status" value="1"/>
</dbReference>
<evidence type="ECO:0000256" key="4">
    <source>
        <dbReference type="ARBA" id="ARBA00023172"/>
    </source>
</evidence>
<evidence type="ECO:0000259" key="8">
    <source>
        <dbReference type="PROSITE" id="PS51900"/>
    </source>
</evidence>
<evidence type="ECO:0000256" key="1">
    <source>
        <dbReference type="ARBA" id="ARBA00008857"/>
    </source>
</evidence>
<dbReference type="Gene3D" id="1.10.443.10">
    <property type="entry name" value="Intergrase catalytic core"/>
    <property type="match status" value="1"/>
</dbReference>
<evidence type="ECO:0000313" key="10">
    <source>
        <dbReference type="Proteomes" id="UP000215563"/>
    </source>
</evidence>
<evidence type="ECO:0000313" key="9">
    <source>
        <dbReference type="EMBL" id="OXM51081.1"/>
    </source>
</evidence>
<reference evidence="9 10" key="1">
    <citation type="submission" date="2017-07" db="EMBL/GenBank/DDBJ databases">
        <title>Amycolatopsis alba DSM 44262 Genome sequencing and assembly.</title>
        <authorList>
            <person name="Kaur N."/>
            <person name="Mayilraj S."/>
        </authorList>
    </citation>
    <scope>NUCLEOTIDE SEQUENCE [LARGE SCALE GENOMIC DNA]</scope>
    <source>
        <strain evidence="9 10">DSM 44262</strain>
    </source>
</reference>
<dbReference type="PANTHER" id="PTHR30349:SF64">
    <property type="entry name" value="PROPHAGE INTEGRASE INTD-RELATED"/>
    <property type="match status" value="1"/>
</dbReference>
<dbReference type="InterPro" id="IPR050090">
    <property type="entry name" value="Tyrosine_recombinase_XerCD"/>
</dbReference>
<dbReference type="PANTHER" id="PTHR30349">
    <property type="entry name" value="PHAGE INTEGRASE-RELATED"/>
    <property type="match status" value="1"/>
</dbReference>
<comment type="caution">
    <text evidence="9">The sequence shown here is derived from an EMBL/GenBank/DDBJ whole genome shotgun (WGS) entry which is preliminary data.</text>
</comment>
<accession>A0A229RX52</accession>
<organism evidence="9 10">
    <name type="scientific">Amycolatopsis alba DSM 44262</name>
    <dbReference type="NCBI Taxonomy" id="1125972"/>
    <lineage>
        <taxon>Bacteria</taxon>
        <taxon>Bacillati</taxon>
        <taxon>Actinomycetota</taxon>
        <taxon>Actinomycetes</taxon>
        <taxon>Pseudonocardiales</taxon>
        <taxon>Pseudonocardiaceae</taxon>
        <taxon>Amycolatopsis</taxon>
    </lineage>
</organism>
<evidence type="ECO:0000256" key="2">
    <source>
        <dbReference type="ARBA" id="ARBA00022908"/>
    </source>
</evidence>
<sequence length="355" mass="39612">MFASKRAAEQWLSVTETQIIKGEWIDPERAKVTLGSYADQWITQRPGLRPRTVELYRWLLRKHIEADLGGVELGKLSTAIVRQWRADRLAAGVSESVTAKAYRLLRAVLTTAVDEDKILQRNPCRVRGADRENPAERPILTVPQVFDLAGRMPERFRALVLLAAFASLRWGEVSALRRCDVAEDGSWVRISRALVEVPGRGLIVGPPKSRAGVRTLIVPAAIRRDVVKHLDAFVKPDHDAFLFTGERAGNPVRRPNFSQRTKWTEVVTKMGLKGLHFHDLRHAGNIWASKAGTSTKDLMARMGHDDMRAALIYQRATSDADERIADRLSKLVDKHRTGGTDDDDDGLSGQPVPVG</sequence>
<evidence type="ECO:0000256" key="5">
    <source>
        <dbReference type="PROSITE-ProRule" id="PRU01248"/>
    </source>
</evidence>
<dbReference type="OrthoDB" id="1822491at2"/>
<dbReference type="InterPro" id="IPR010998">
    <property type="entry name" value="Integrase_recombinase_N"/>
</dbReference>
<dbReference type="InterPro" id="IPR044068">
    <property type="entry name" value="CB"/>
</dbReference>
<dbReference type="CDD" id="cd01189">
    <property type="entry name" value="INT_ICEBs1_C_like"/>
    <property type="match status" value="1"/>
</dbReference>
<keyword evidence="3 5" id="KW-0238">DNA-binding</keyword>
<dbReference type="AlphaFoldDB" id="A0A229RX52"/>
<keyword evidence="2" id="KW-0229">DNA integration</keyword>
<evidence type="ECO:0000256" key="6">
    <source>
        <dbReference type="SAM" id="MobiDB-lite"/>
    </source>
</evidence>
<dbReference type="Pfam" id="PF14659">
    <property type="entry name" value="Phage_int_SAM_3"/>
    <property type="match status" value="1"/>
</dbReference>
<protein>
    <submittedName>
        <fullName evidence="9">Site-specific integrase</fullName>
    </submittedName>
</protein>
<dbReference type="InterPro" id="IPR011010">
    <property type="entry name" value="DNA_brk_join_enz"/>
</dbReference>
<dbReference type="Pfam" id="PF00589">
    <property type="entry name" value="Phage_integrase"/>
    <property type="match status" value="1"/>
</dbReference>
<dbReference type="PROSITE" id="PS51900">
    <property type="entry name" value="CB"/>
    <property type="match status" value="1"/>
</dbReference>
<dbReference type="SUPFAM" id="SSF56349">
    <property type="entry name" value="DNA breaking-rejoining enzymes"/>
    <property type="match status" value="1"/>
</dbReference>
<dbReference type="Proteomes" id="UP000215563">
    <property type="component" value="Unassembled WGS sequence"/>
</dbReference>
<evidence type="ECO:0000259" key="7">
    <source>
        <dbReference type="PROSITE" id="PS51898"/>
    </source>
</evidence>
<dbReference type="InterPro" id="IPR002104">
    <property type="entry name" value="Integrase_catalytic"/>
</dbReference>
<dbReference type="GO" id="GO:0015074">
    <property type="term" value="P:DNA integration"/>
    <property type="evidence" value="ECO:0007669"/>
    <property type="project" value="UniProtKB-KW"/>
</dbReference>
<keyword evidence="10" id="KW-1185">Reference proteome</keyword>
<dbReference type="PROSITE" id="PS51898">
    <property type="entry name" value="TYR_RECOMBINASE"/>
    <property type="match status" value="1"/>
</dbReference>
<dbReference type="EMBL" id="NMQU01000036">
    <property type="protein sequence ID" value="OXM51081.1"/>
    <property type="molecule type" value="Genomic_DNA"/>
</dbReference>
<keyword evidence="4" id="KW-0233">DNA recombination</keyword>
<comment type="similarity">
    <text evidence="1">Belongs to the 'phage' integrase family.</text>
</comment>
<dbReference type="InterPro" id="IPR013762">
    <property type="entry name" value="Integrase-like_cat_sf"/>
</dbReference>
<feature type="region of interest" description="Disordered" evidence="6">
    <location>
        <begin position="332"/>
        <end position="355"/>
    </location>
</feature>
<dbReference type="GO" id="GO:0003677">
    <property type="term" value="F:DNA binding"/>
    <property type="evidence" value="ECO:0007669"/>
    <property type="project" value="UniProtKB-UniRule"/>
</dbReference>
<dbReference type="GO" id="GO:0006310">
    <property type="term" value="P:DNA recombination"/>
    <property type="evidence" value="ECO:0007669"/>
    <property type="project" value="UniProtKB-KW"/>
</dbReference>
<feature type="domain" description="Core-binding (CB)" evidence="8">
    <location>
        <begin position="32"/>
        <end position="113"/>
    </location>
</feature>
<evidence type="ECO:0000256" key="3">
    <source>
        <dbReference type="ARBA" id="ARBA00023125"/>
    </source>
</evidence>
<dbReference type="InterPro" id="IPR004107">
    <property type="entry name" value="Integrase_SAM-like_N"/>
</dbReference>
<name>A0A229RX52_AMYAL</name>
<gene>
    <name evidence="9" type="ORF">CFP75_14760</name>
</gene>
<proteinExistence type="inferred from homology"/>